<name>A0A0P0AAI3_9RHOB</name>
<dbReference type="EMBL" id="CP012023">
    <property type="protein sequence ID" value="ALI55159.1"/>
    <property type="molecule type" value="Genomic_DNA"/>
</dbReference>
<proteinExistence type="predicted"/>
<evidence type="ECO:0000313" key="2">
    <source>
        <dbReference type="Proteomes" id="UP000064920"/>
    </source>
</evidence>
<dbReference type="KEGG" id="cmar:IMCC12053_1211"/>
<sequence>MIDLSALVTRFETLAATLSKGQIYLMLGIGLALIVLSLVAIVFQGQRGVHRDPATFDVSGKHKKSRSARNGQILARFDQISTSKA</sequence>
<evidence type="ECO:0000313" key="1">
    <source>
        <dbReference type="EMBL" id="ALI55159.1"/>
    </source>
</evidence>
<dbReference type="Proteomes" id="UP000064920">
    <property type="component" value="Chromosome"/>
</dbReference>
<dbReference type="AlphaFoldDB" id="A0A0P0AAI3"/>
<dbReference type="RefSeq" id="WP_062216630.1">
    <property type="nucleotide sequence ID" value="NZ_CP012023.1"/>
</dbReference>
<keyword evidence="2" id="KW-1185">Reference proteome</keyword>
<gene>
    <name evidence="1" type="ORF">IMCC12053_1211</name>
</gene>
<accession>A0A0P0AAI3</accession>
<dbReference type="STRING" id="1397108.IMCC12053_1211"/>
<reference evidence="1 2" key="1">
    <citation type="submission" date="2015-05" db="EMBL/GenBank/DDBJ databases">
        <authorList>
            <person name="Wang D.B."/>
            <person name="Wang M."/>
        </authorList>
    </citation>
    <scope>NUCLEOTIDE SEQUENCE [LARGE SCALE GENOMIC DNA]</scope>
    <source>
        <strain evidence="1 2">IMCC 12053</strain>
    </source>
</reference>
<protein>
    <submittedName>
        <fullName evidence="1">Uncharacterized protein</fullName>
    </submittedName>
</protein>
<dbReference type="PATRIC" id="fig|1397108.4.peg.1240"/>
<organism evidence="1 2">
    <name type="scientific">Celeribacter marinus</name>
    <dbReference type="NCBI Taxonomy" id="1397108"/>
    <lineage>
        <taxon>Bacteria</taxon>
        <taxon>Pseudomonadati</taxon>
        <taxon>Pseudomonadota</taxon>
        <taxon>Alphaproteobacteria</taxon>
        <taxon>Rhodobacterales</taxon>
        <taxon>Roseobacteraceae</taxon>
        <taxon>Celeribacter</taxon>
    </lineage>
</organism>